<dbReference type="Proteomes" id="UP000299102">
    <property type="component" value="Unassembled WGS sequence"/>
</dbReference>
<dbReference type="EMBL" id="BGZK01004848">
    <property type="protein sequence ID" value="GBP11239.1"/>
    <property type="molecule type" value="Genomic_DNA"/>
</dbReference>
<proteinExistence type="predicted"/>
<dbReference type="AlphaFoldDB" id="A0A4C1T9N7"/>
<evidence type="ECO:0000313" key="2">
    <source>
        <dbReference type="Proteomes" id="UP000299102"/>
    </source>
</evidence>
<reference evidence="1 2" key="1">
    <citation type="journal article" date="2019" name="Commun. Biol.">
        <title>The bagworm genome reveals a unique fibroin gene that provides high tensile strength.</title>
        <authorList>
            <person name="Kono N."/>
            <person name="Nakamura H."/>
            <person name="Ohtoshi R."/>
            <person name="Tomita M."/>
            <person name="Numata K."/>
            <person name="Arakawa K."/>
        </authorList>
    </citation>
    <scope>NUCLEOTIDE SEQUENCE [LARGE SCALE GENOMIC DNA]</scope>
</reference>
<evidence type="ECO:0000313" key="1">
    <source>
        <dbReference type="EMBL" id="GBP11239.1"/>
    </source>
</evidence>
<keyword evidence="2" id="KW-1185">Reference proteome</keyword>
<accession>A0A4C1T9N7</accession>
<protein>
    <submittedName>
        <fullName evidence="1">Uncharacterized protein</fullName>
    </submittedName>
</protein>
<sequence>MGVDDRKLETVLKEHITAADVARLRHRRSCSIFEKILQATTRTNHCVAKAIYEGGAGGSLEEDEGSQAGMTSCSMLEADAVQALSLLQSGIIEKSAAEALLSLSNKFESKMEVFENIENSIAGRAEEEENDCDAINVCRDVDMALHEEIPKDCCGYRFKVHYDGTVFSYRTGEIVHGEGQKRVPQIRGVSRHIVKKSLKDKSAYIYRREKVLEVSGEIAESVRPGEFIKIDRKDNMSILKEIRLKYDMFDVPKRHKETPSETNECNEIKKISKEHDYELIEYLEPEETWNKKNPKAQKAIKPKQLLNAKKPKKFSTPSENIQDVIELDMDSLISTNDSLRIEKEHSYNIPRKSESFIQASNITEKYMLFRYNNLFEAMYPNSKLCDIGLWNILDLEDWKSLECGKRLTNLVLDCAMLSIIKENFQNVLSLPCQIDKIDFAKIQLATIVEKTTTKVLTHASLKKSMEISKGLRKN</sequence>
<name>A0A4C1T9N7_EUMVA</name>
<organism evidence="1 2">
    <name type="scientific">Eumeta variegata</name>
    <name type="common">Bagworm moth</name>
    <name type="synonym">Eumeta japonica</name>
    <dbReference type="NCBI Taxonomy" id="151549"/>
    <lineage>
        <taxon>Eukaryota</taxon>
        <taxon>Metazoa</taxon>
        <taxon>Ecdysozoa</taxon>
        <taxon>Arthropoda</taxon>
        <taxon>Hexapoda</taxon>
        <taxon>Insecta</taxon>
        <taxon>Pterygota</taxon>
        <taxon>Neoptera</taxon>
        <taxon>Endopterygota</taxon>
        <taxon>Lepidoptera</taxon>
        <taxon>Glossata</taxon>
        <taxon>Ditrysia</taxon>
        <taxon>Tineoidea</taxon>
        <taxon>Psychidae</taxon>
        <taxon>Oiketicinae</taxon>
        <taxon>Eumeta</taxon>
    </lineage>
</organism>
<comment type="caution">
    <text evidence="1">The sequence shown here is derived from an EMBL/GenBank/DDBJ whole genome shotgun (WGS) entry which is preliminary data.</text>
</comment>
<gene>
    <name evidence="1" type="ORF">EVAR_91037_1</name>
</gene>
<dbReference type="OrthoDB" id="8044643at2759"/>